<protein>
    <recommendedName>
        <fullName evidence="8">signal-recognition-particle GTPase</fullName>
        <ecNumber evidence="8">3.6.5.4</ecNumber>
    </recommendedName>
</protein>
<dbReference type="SMART" id="SM00963">
    <property type="entry name" value="SRP54_N"/>
    <property type="match status" value="1"/>
</dbReference>
<feature type="domain" description="SRP54-type proteins GTP-binding" evidence="10">
    <location>
        <begin position="270"/>
        <end position="283"/>
    </location>
</feature>
<comment type="catalytic activity">
    <reaction evidence="9">
        <text>GTP + H2O = GDP + phosphate + H(+)</text>
        <dbReference type="Rhea" id="RHEA:19669"/>
        <dbReference type="ChEBI" id="CHEBI:15377"/>
        <dbReference type="ChEBI" id="CHEBI:15378"/>
        <dbReference type="ChEBI" id="CHEBI:37565"/>
        <dbReference type="ChEBI" id="CHEBI:43474"/>
        <dbReference type="ChEBI" id="CHEBI:58189"/>
        <dbReference type="EC" id="3.6.5.4"/>
    </reaction>
</comment>
<dbReference type="GO" id="GO:0003924">
    <property type="term" value="F:GTPase activity"/>
    <property type="evidence" value="ECO:0007669"/>
    <property type="project" value="InterPro"/>
</dbReference>
<keyword evidence="5" id="KW-0342">GTP-binding</keyword>
<dbReference type="EC" id="3.6.5.4" evidence="8"/>
<dbReference type="InterPro" id="IPR003593">
    <property type="entry name" value="AAA+_ATPase"/>
</dbReference>
<dbReference type="Gene3D" id="1.20.120.140">
    <property type="entry name" value="Signal recognition particle SRP54, nucleotide-binding domain"/>
    <property type="match status" value="1"/>
</dbReference>
<dbReference type="SMART" id="SM00382">
    <property type="entry name" value="AAA"/>
    <property type="match status" value="1"/>
</dbReference>
<keyword evidence="7" id="KW-0687">Ribonucleoprotein</keyword>
<dbReference type="SUPFAM" id="SSF52540">
    <property type="entry name" value="P-loop containing nucleoside triphosphate hydrolases"/>
    <property type="match status" value="1"/>
</dbReference>
<dbReference type="AlphaFoldDB" id="A0AAE9I6Y4"/>
<dbReference type="SUPFAM" id="SSF47446">
    <property type="entry name" value="Signal peptide-binding domain"/>
    <property type="match status" value="1"/>
</dbReference>
<dbReference type="GO" id="GO:0006614">
    <property type="term" value="P:SRP-dependent cotranslational protein targeting to membrane"/>
    <property type="evidence" value="ECO:0007669"/>
    <property type="project" value="InterPro"/>
</dbReference>
<proteinExistence type="inferred from homology"/>
<evidence type="ECO:0000256" key="2">
    <source>
        <dbReference type="ARBA" id="ARBA00022741"/>
    </source>
</evidence>
<name>A0AAE9I6Y4_9ENTR</name>
<dbReference type="Pfam" id="PF00448">
    <property type="entry name" value="SRP54"/>
    <property type="match status" value="1"/>
</dbReference>
<dbReference type="GO" id="GO:0008312">
    <property type="term" value="F:7S RNA binding"/>
    <property type="evidence" value="ECO:0007669"/>
    <property type="project" value="InterPro"/>
</dbReference>
<dbReference type="EMBL" id="CP097751">
    <property type="protein sequence ID" value="URJ27410.1"/>
    <property type="molecule type" value="Genomic_DNA"/>
</dbReference>
<dbReference type="GO" id="GO:0005525">
    <property type="term" value="F:GTP binding"/>
    <property type="evidence" value="ECO:0007669"/>
    <property type="project" value="UniProtKB-KW"/>
</dbReference>
<keyword evidence="2" id="KW-0547">Nucleotide-binding</keyword>
<dbReference type="GO" id="GO:0048500">
    <property type="term" value="C:signal recognition particle"/>
    <property type="evidence" value="ECO:0007669"/>
    <property type="project" value="InterPro"/>
</dbReference>
<evidence type="ECO:0000256" key="7">
    <source>
        <dbReference type="ARBA" id="ARBA00023274"/>
    </source>
</evidence>
<comment type="similarity">
    <text evidence="1">Belongs to the GTP-binding SRP family. SRP54 subfamily.</text>
</comment>
<reference evidence="11" key="1">
    <citation type="submission" date="2022-05" db="EMBL/GenBank/DDBJ databases">
        <title>Impact of host demography and evolutionary history on endosymbiont molecular evolution: a test in carpenter ants (Genus Camponotus) and their Blochmannia endosymbionts.</title>
        <authorList>
            <person name="Manthey J.D."/>
            <person name="Giron J.C."/>
            <person name="Hruska J.P."/>
        </authorList>
    </citation>
    <scope>NUCLEOTIDE SEQUENCE</scope>
    <source>
        <strain evidence="11">C-049</strain>
    </source>
</reference>
<sequence length="453" mass="50352">MFKNLSNKISQSIRNIVSSGRLTENNIKETLNMVKIALLEGDVALSVVHGFVNTVKEGIIGNDINKHLTPGQEFIKIMHASLVKIMGEGSHDLNLNTQIPSIILIVGAQGSGKTTTTGKLAKFLKIKKNKKILVASTDVYRPAGVQQLKSLIKSEDIIFFEDCNVQNKPIDILKAASIVSRSLSYDVLLIDTAGCLDTDDYLLSELAEMHSFVNPIETLFIVDSMIGQVAINSINVFNKTLPLTGIILTKLDGDSRGGVALSIKYLTGKPIKFIGTGEKIDALEPFNSYRIAGRILGMGDILSLIEDIDNQEKWVKEKKYINKNSVDFNLYDFLGYIKQIRSMGGINKIISKLPLNLGVSLDSIQSYTHDNTFIRMEAIINSMTVKERMNPKIITGSRKKRIANGSGVHIQDVTKLLNTFNHIRITIQKINKNEIFRMIRTLKNKISSKFTIN</sequence>
<dbReference type="Proteomes" id="UP001056323">
    <property type="component" value="Chromosome"/>
</dbReference>
<evidence type="ECO:0000259" key="10">
    <source>
        <dbReference type="PROSITE" id="PS00300"/>
    </source>
</evidence>
<accession>A0AAE9I6Y4</accession>
<dbReference type="InterPro" id="IPR013822">
    <property type="entry name" value="Signal_recog_particl_SRP54_hlx"/>
</dbReference>
<dbReference type="InterPro" id="IPR036891">
    <property type="entry name" value="Signal_recog_part_SRP54_M_sf"/>
</dbReference>
<evidence type="ECO:0000256" key="9">
    <source>
        <dbReference type="ARBA" id="ARBA00048027"/>
    </source>
</evidence>
<dbReference type="Gene3D" id="1.10.260.30">
    <property type="entry name" value="Signal recognition particle, SRP54 subunit, M-domain"/>
    <property type="match status" value="1"/>
</dbReference>
<dbReference type="PANTHER" id="PTHR11564">
    <property type="entry name" value="SIGNAL RECOGNITION PARTICLE 54K PROTEIN SRP54"/>
    <property type="match status" value="1"/>
</dbReference>
<evidence type="ECO:0000256" key="6">
    <source>
        <dbReference type="ARBA" id="ARBA00023135"/>
    </source>
</evidence>
<evidence type="ECO:0000256" key="8">
    <source>
        <dbReference type="ARBA" id="ARBA00035672"/>
    </source>
</evidence>
<dbReference type="PROSITE" id="PS00300">
    <property type="entry name" value="SRP54"/>
    <property type="match status" value="1"/>
</dbReference>
<dbReference type="InterPro" id="IPR022941">
    <property type="entry name" value="SRP54"/>
</dbReference>
<evidence type="ECO:0000256" key="4">
    <source>
        <dbReference type="ARBA" id="ARBA00022884"/>
    </source>
</evidence>
<evidence type="ECO:0000313" key="11">
    <source>
        <dbReference type="EMBL" id="URJ27410.1"/>
    </source>
</evidence>
<keyword evidence="6" id="KW-0733">Signal recognition particle</keyword>
<evidence type="ECO:0000256" key="5">
    <source>
        <dbReference type="ARBA" id="ARBA00023134"/>
    </source>
</evidence>
<dbReference type="InterPro" id="IPR004125">
    <property type="entry name" value="Signal_recog_particle_SRP54_M"/>
</dbReference>
<dbReference type="Pfam" id="PF02881">
    <property type="entry name" value="SRP54_N"/>
    <property type="match status" value="1"/>
</dbReference>
<evidence type="ECO:0000256" key="1">
    <source>
        <dbReference type="ARBA" id="ARBA00005450"/>
    </source>
</evidence>
<keyword evidence="3" id="KW-0378">Hydrolase</keyword>
<evidence type="ECO:0000313" key="12">
    <source>
        <dbReference type="Proteomes" id="UP001056323"/>
    </source>
</evidence>
<dbReference type="InterPro" id="IPR027417">
    <property type="entry name" value="P-loop_NTPase"/>
</dbReference>
<dbReference type="InterPro" id="IPR000897">
    <property type="entry name" value="SRP54_GTPase_dom"/>
</dbReference>
<dbReference type="PANTHER" id="PTHR11564:SF5">
    <property type="entry name" value="SIGNAL RECOGNITION PARTICLE SUBUNIT SRP54"/>
    <property type="match status" value="1"/>
</dbReference>
<keyword evidence="4" id="KW-0694">RNA-binding</keyword>
<dbReference type="RefSeq" id="WP_250249893.1">
    <property type="nucleotide sequence ID" value="NZ_CP097751.1"/>
</dbReference>
<dbReference type="InterPro" id="IPR004780">
    <property type="entry name" value="SRP"/>
</dbReference>
<dbReference type="Gene3D" id="3.40.50.300">
    <property type="entry name" value="P-loop containing nucleotide triphosphate hydrolases"/>
    <property type="match status" value="1"/>
</dbReference>
<organism evidence="11 12">
    <name type="scientific">Candidatus Blochmanniella camponoti</name>
    <dbReference type="NCBI Taxonomy" id="108080"/>
    <lineage>
        <taxon>Bacteria</taxon>
        <taxon>Pseudomonadati</taxon>
        <taxon>Pseudomonadota</taxon>
        <taxon>Gammaproteobacteria</taxon>
        <taxon>Enterobacterales</taxon>
        <taxon>Enterobacteriaceae</taxon>
        <taxon>ant endosymbionts</taxon>
        <taxon>Candidatus Blochmanniella</taxon>
    </lineage>
</organism>
<dbReference type="SMART" id="SM00962">
    <property type="entry name" value="SRP54"/>
    <property type="match status" value="1"/>
</dbReference>
<dbReference type="NCBIfam" id="TIGR00959">
    <property type="entry name" value="ffh"/>
    <property type="match status" value="1"/>
</dbReference>
<dbReference type="InterPro" id="IPR042101">
    <property type="entry name" value="SRP54_N_sf"/>
</dbReference>
<evidence type="ECO:0000256" key="3">
    <source>
        <dbReference type="ARBA" id="ARBA00022801"/>
    </source>
</evidence>
<gene>
    <name evidence="11" type="primary">ffh</name>
    <name evidence="11" type="ORF">M9394_02475</name>
</gene>
<dbReference type="Pfam" id="PF02978">
    <property type="entry name" value="SRP_SPB"/>
    <property type="match status" value="1"/>
</dbReference>
<dbReference type="KEGG" id="bhb:M9394_02475"/>